<dbReference type="AlphaFoldDB" id="A0A7U6JGX6"/>
<dbReference type="Pfam" id="PF00754">
    <property type="entry name" value="F5_F8_type_C"/>
    <property type="match status" value="1"/>
</dbReference>
<dbReference type="PROSITE" id="PS50022">
    <property type="entry name" value="FA58C_3"/>
    <property type="match status" value="1"/>
</dbReference>
<name>A0A7U6JGX6_9GAMM</name>
<evidence type="ECO:0000259" key="1">
    <source>
        <dbReference type="PROSITE" id="PS50022"/>
    </source>
</evidence>
<gene>
    <name evidence="2" type="ORF">TBH_C1029</name>
</gene>
<sequence length="323" mass="35644">MIRCKLRGSKANDRVFSGMSFSVGLKLLALPLVLAMTGLPDVNAGESAAQVNVLAMKNGGVVLAHTSQYDKEYPVNAMIDGSLENYWASGKPSPEGPYPQSFVIEMDQVYALEKLVIDNRETDEEDYPGVSAREVRFSVSATSSREGWKPLLTVQALQFGRKEIRLPKPVNGRWLKVEIMSNYGNPMFVEINELEAYGQPVGKKAPFPDANGVYQTNYQLLMLEVDGEEVTGCYELDKGFVYGKTNGRVFDIKWVEHKGKESGTALLVSSSDGFLNGLWYEDGIMKGPWFGNKLPDRATIQCDPVSAAMGVGFNASTLVDYRH</sequence>
<reference evidence="2 3" key="1">
    <citation type="journal article" date="2014" name="PLoS ONE">
        <title>Physiological and genomic features of a novel sulfur-oxidizing gammaproteobacterium belonging to a previously uncultivated symbiotic lineage isolated from a hydrothermal vent.</title>
        <authorList>
            <person name="Nunoura T."/>
            <person name="Takaki Y."/>
            <person name="Kazama H."/>
            <person name="Kakuta J."/>
            <person name="Shimamura S."/>
            <person name="Makita H."/>
            <person name="Hirai M."/>
            <person name="Miyazaki M."/>
            <person name="Takai K."/>
        </authorList>
    </citation>
    <scope>NUCLEOTIDE SEQUENCE [LARGE SCALE GENOMIC DNA]</scope>
    <source>
        <strain evidence="2 3">Hiromi1</strain>
    </source>
</reference>
<dbReference type="InterPro" id="IPR000421">
    <property type="entry name" value="FA58C"/>
</dbReference>
<dbReference type="KEGG" id="tbn:TBH_C1029"/>
<keyword evidence="3" id="KW-1185">Reference proteome</keyword>
<feature type="domain" description="F5/8 type C" evidence="1">
    <location>
        <begin position="48"/>
        <end position="199"/>
    </location>
</feature>
<accession>A0A7U6JGX6</accession>
<proteinExistence type="predicted"/>
<protein>
    <recommendedName>
        <fullName evidence="1">F5/8 type C domain-containing protein</fullName>
    </recommendedName>
</protein>
<evidence type="ECO:0000313" key="3">
    <source>
        <dbReference type="Proteomes" id="UP000031631"/>
    </source>
</evidence>
<dbReference type="SUPFAM" id="SSF49785">
    <property type="entry name" value="Galactose-binding domain-like"/>
    <property type="match status" value="1"/>
</dbReference>
<dbReference type="Proteomes" id="UP000031631">
    <property type="component" value="Chromosome"/>
</dbReference>
<dbReference type="Gene3D" id="2.60.120.260">
    <property type="entry name" value="Galactose-binding domain-like"/>
    <property type="match status" value="1"/>
</dbReference>
<organism evidence="2 3">
    <name type="scientific">Thiolapillus brandeum</name>
    <dbReference type="NCBI Taxonomy" id="1076588"/>
    <lineage>
        <taxon>Bacteria</taxon>
        <taxon>Pseudomonadati</taxon>
        <taxon>Pseudomonadota</taxon>
        <taxon>Gammaproteobacteria</taxon>
        <taxon>Chromatiales</taxon>
        <taxon>Sedimenticolaceae</taxon>
        <taxon>Thiolapillus</taxon>
    </lineage>
</organism>
<evidence type="ECO:0000313" key="2">
    <source>
        <dbReference type="EMBL" id="BAO43959.1"/>
    </source>
</evidence>
<dbReference type="EMBL" id="AP012273">
    <property type="protein sequence ID" value="BAO43959.1"/>
    <property type="molecule type" value="Genomic_DNA"/>
</dbReference>
<dbReference type="InterPro" id="IPR008979">
    <property type="entry name" value="Galactose-bd-like_sf"/>
</dbReference>